<sequence>MSNQPAGDCDEECDPKARGIDGFFKTVPASKWSLETYINHNLEQSGDDLDFDQLFAIFTESLDQINQLIAVPVSIRSVCSNYLSWLQTLTGKGAVEICRGFFEAKILLRRKTSMKAVVEETVNVTAHTEAYQSHLQSLVHVNEAFPEFPQYAPRTPPNLQGDLTLLMKTPNKRPLEDEQVQQYSHDAAVVFASEMTEELKAKIGEDLAKEISSVRGKNPAVWTPALEKYIDNALKACDDFKQAIQIKAPDVGDELFRLYCEKVLIDFFNLVDVCSTMSRKIGERKYIIYHIASLFKFYETTFMTLNFDWVESHAHAAKMAKSSTTSGIVLVDAKATRNSDGLDVWHMEVSGPPSNATIGHTLDDTKKILRMDILNLIALLQDHLDCDIKLATKIKVFSTQAIEPKNYSTIRSILKQEQGEKLAPYVFKLSDTKAIQEYLDKERITYEIYQQLYVNSNKRINTAHQEDISG</sequence>
<name>A0A9N9GNR2_9GLOM</name>
<dbReference type="AlphaFoldDB" id="A0A9N9GNR2"/>
<dbReference type="EMBL" id="CAJVPS010006138">
    <property type="protein sequence ID" value="CAG8622132.1"/>
    <property type="molecule type" value="Genomic_DNA"/>
</dbReference>
<dbReference type="Proteomes" id="UP000789508">
    <property type="component" value="Unassembled WGS sequence"/>
</dbReference>
<dbReference type="OrthoDB" id="2311372at2759"/>
<organism evidence="1 2">
    <name type="scientific">Ambispora leptoticha</name>
    <dbReference type="NCBI Taxonomy" id="144679"/>
    <lineage>
        <taxon>Eukaryota</taxon>
        <taxon>Fungi</taxon>
        <taxon>Fungi incertae sedis</taxon>
        <taxon>Mucoromycota</taxon>
        <taxon>Glomeromycotina</taxon>
        <taxon>Glomeromycetes</taxon>
        <taxon>Archaeosporales</taxon>
        <taxon>Ambisporaceae</taxon>
        <taxon>Ambispora</taxon>
    </lineage>
</organism>
<proteinExistence type="predicted"/>
<evidence type="ECO:0000313" key="2">
    <source>
        <dbReference type="Proteomes" id="UP000789508"/>
    </source>
</evidence>
<evidence type="ECO:0000313" key="1">
    <source>
        <dbReference type="EMBL" id="CAG8622132.1"/>
    </source>
</evidence>
<comment type="caution">
    <text evidence="1">The sequence shown here is derived from an EMBL/GenBank/DDBJ whole genome shotgun (WGS) entry which is preliminary data.</text>
</comment>
<keyword evidence="2" id="KW-1185">Reference proteome</keyword>
<reference evidence="1" key="1">
    <citation type="submission" date="2021-06" db="EMBL/GenBank/DDBJ databases">
        <authorList>
            <person name="Kallberg Y."/>
            <person name="Tangrot J."/>
            <person name="Rosling A."/>
        </authorList>
    </citation>
    <scope>NUCLEOTIDE SEQUENCE</scope>
    <source>
        <strain evidence="1">FL130A</strain>
    </source>
</reference>
<accession>A0A9N9GNR2</accession>
<gene>
    <name evidence="1" type="ORF">ALEPTO_LOCUS9007</name>
</gene>
<protein>
    <submittedName>
        <fullName evidence="1">6137_t:CDS:1</fullName>
    </submittedName>
</protein>